<name>A0A067R2B9_ZOONE</name>
<dbReference type="InParanoid" id="A0A067R2B9"/>
<dbReference type="PANTHER" id="PTHR36694:SF11">
    <property type="entry name" value="LP21121P-RELATED"/>
    <property type="match status" value="1"/>
</dbReference>
<dbReference type="OMA" id="MAFLETC"/>
<feature type="transmembrane region" description="Helical" evidence="1">
    <location>
        <begin position="12"/>
        <end position="39"/>
    </location>
</feature>
<dbReference type="AlphaFoldDB" id="A0A067R2B9"/>
<evidence type="ECO:0000313" key="2">
    <source>
        <dbReference type="EMBL" id="KDR13087.1"/>
    </source>
</evidence>
<proteinExistence type="predicted"/>
<keyword evidence="3" id="KW-1185">Reference proteome</keyword>
<dbReference type="Proteomes" id="UP000027135">
    <property type="component" value="Unassembled WGS sequence"/>
</dbReference>
<dbReference type="PANTHER" id="PTHR36694">
    <property type="entry name" value="PASIFLORA 1, ISOFORM A-RELATED"/>
    <property type="match status" value="1"/>
</dbReference>
<dbReference type="EMBL" id="KK852971">
    <property type="protein sequence ID" value="KDR13087.1"/>
    <property type="molecule type" value="Genomic_DNA"/>
</dbReference>
<accession>A0A067R2B9</accession>
<feature type="transmembrane region" description="Helical" evidence="1">
    <location>
        <begin position="79"/>
        <end position="104"/>
    </location>
</feature>
<keyword evidence="1" id="KW-0812">Transmembrane</keyword>
<reference evidence="2 3" key="1">
    <citation type="journal article" date="2014" name="Nat. Commun.">
        <title>Molecular traces of alternative social organization in a termite genome.</title>
        <authorList>
            <person name="Terrapon N."/>
            <person name="Li C."/>
            <person name="Robertson H.M."/>
            <person name="Ji L."/>
            <person name="Meng X."/>
            <person name="Booth W."/>
            <person name="Chen Z."/>
            <person name="Childers C.P."/>
            <person name="Glastad K.M."/>
            <person name="Gokhale K."/>
            <person name="Gowin J."/>
            <person name="Gronenberg W."/>
            <person name="Hermansen R.A."/>
            <person name="Hu H."/>
            <person name="Hunt B.G."/>
            <person name="Huylmans A.K."/>
            <person name="Khalil S.M."/>
            <person name="Mitchell R.D."/>
            <person name="Munoz-Torres M.C."/>
            <person name="Mustard J.A."/>
            <person name="Pan H."/>
            <person name="Reese J.T."/>
            <person name="Scharf M.E."/>
            <person name="Sun F."/>
            <person name="Vogel H."/>
            <person name="Xiao J."/>
            <person name="Yang W."/>
            <person name="Yang Z."/>
            <person name="Yang Z."/>
            <person name="Zhou J."/>
            <person name="Zhu J."/>
            <person name="Brent C.S."/>
            <person name="Elsik C.G."/>
            <person name="Goodisman M.A."/>
            <person name="Liberles D.A."/>
            <person name="Roe R.M."/>
            <person name="Vargo E.L."/>
            <person name="Vilcinskas A."/>
            <person name="Wang J."/>
            <person name="Bornberg-Bauer E."/>
            <person name="Korb J."/>
            <person name="Zhang G."/>
            <person name="Liebig J."/>
        </authorList>
    </citation>
    <scope>NUCLEOTIDE SEQUENCE [LARGE SCALE GENOMIC DNA]</scope>
    <source>
        <tissue evidence="2">Whole organism</tissue>
    </source>
</reference>
<evidence type="ECO:0000313" key="3">
    <source>
        <dbReference type="Proteomes" id="UP000027135"/>
    </source>
</evidence>
<sequence length="379" mass="42353">MAFLETCLCCSLLVASAIVGIYALVAYVVAFTIELWWILEAEVTLPVPAYVLCAGYLFVFILSALLLHGLTVKRTLCLLGWLFMVGMFTFPEAGLVLFMTFHFWQVKSLNGLTELICWACRLVFNIAGLMCVQSLYSTWKEEKVVLRRLQALNMASILVESGNSASNVAGNGHPKNGIVQDAGYTNAAFVGSASNLGNITSVASRHKTTRSPVAHNRIRLGSHYPSNQQHFRVLNVPGMVSEFNTVTFNGMLAAGILKDIEPPQYRLSRSQSLGDLSNSDLWRMNSYTAVDYVPVNSTQSLDRRMLRYNTRLRRAGSMEELNNLRYCHNGSSSLWCEGRVYNVLQPHNFCPYGQPKFVNKSRTSLSESDDLQKYRDVAL</sequence>
<keyword evidence="1" id="KW-0472">Membrane</keyword>
<organism evidence="2 3">
    <name type="scientific">Zootermopsis nevadensis</name>
    <name type="common">Dampwood termite</name>
    <dbReference type="NCBI Taxonomy" id="136037"/>
    <lineage>
        <taxon>Eukaryota</taxon>
        <taxon>Metazoa</taxon>
        <taxon>Ecdysozoa</taxon>
        <taxon>Arthropoda</taxon>
        <taxon>Hexapoda</taxon>
        <taxon>Insecta</taxon>
        <taxon>Pterygota</taxon>
        <taxon>Neoptera</taxon>
        <taxon>Polyneoptera</taxon>
        <taxon>Dictyoptera</taxon>
        <taxon>Blattodea</taxon>
        <taxon>Blattoidea</taxon>
        <taxon>Termitoidae</taxon>
        <taxon>Termopsidae</taxon>
        <taxon>Zootermopsis</taxon>
    </lineage>
</organism>
<dbReference type="eggNOG" id="ENOG502S5HW">
    <property type="taxonomic scope" value="Eukaryota"/>
</dbReference>
<gene>
    <name evidence="2" type="ORF">L798_12863</name>
</gene>
<protein>
    <submittedName>
        <fullName evidence="2">Uncharacterized protein</fullName>
    </submittedName>
</protein>
<feature type="transmembrane region" description="Helical" evidence="1">
    <location>
        <begin position="45"/>
        <end position="67"/>
    </location>
</feature>
<evidence type="ECO:0000256" key="1">
    <source>
        <dbReference type="SAM" id="Phobius"/>
    </source>
</evidence>
<keyword evidence="1" id="KW-1133">Transmembrane helix</keyword>